<dbReference type="SUPFAM" id="SSF52540">
    <property type="entry name" value="P-loop containing nucleoside triphosphate hydrolases"/>
    <property type="match status" value="1"/>
</dbReference>
<sequence length="269" mass="29107">MNELKTVMKQLSGRILAITNEKGGVGKTTYCQHISHAALEAGLTVAAVDFDPQKNFTNVMTGHAGIDPAGYLCSSHLFNDSLPELPLYEVRPGFYLLAADPELADIETIPFESGVVAFPDYHLGELIKKHKIDLVVIDTPPVAGNRQLAGVLAATNVLLPMELTQFSIDGIGSVFERLEGLCRVFDTPLPTFTLLPNRINARAAKTATYLDAIVKTYPSVALPALVQRQPIADAADLATPVWKLRDGNARMAASNIKQQLTSMVKEILA</sequence>
<evidence type="ECO:0000313" key="2">
    <source>
        <dbReference type="EMBL" id="GJB92306.1"/>
    </source>
</evidence>
<evidence type="ECO:0000259" key="1">
    <source>
        <dbReference type="Pfam" id="PF13614"/>
    </source>
</evidence>
<dbReference type="RefSeq" id="WP_190284496.1">
    <property type="nucleotide sequence ID" value="NZ_AP024404.1"/>
</dbReference>
<accession>A0ABD0B8A7</accession>
<dbReference type="InterPro" id="IPR025669">
    <property type="entry name" value="AAA_dom"/>
</dbReference>
<name>A0ABD0B8A7_AERCA</name>
<evidence type="ECO:0000313" key="3">
    <source>
        <dbReference type="Proteomes" id="UP000737420"/>
    </source>
</evidence>
<dbReference type="Proteomes" id="UP000737420">
    <property type="component" value="Unassembled WGS sequence"/>
</dbReference>
<dbReference type="PANTHER" id="PTHR13696">
    <property type="entry name" value="P-LOOP CONTAINING NUCLEOSIDE TRIPHOSPHATE HYDROLASE"/>
    <property type="match status" value="1"/>
</dbReference>
<comment type="caution">
    <text evidence="2">The sequence shown here is derived from an EMBL/GenBank/DDBJ whole genome shotgun (WGS) entry which is preliminary data.</text>
</comment>
<feature type="domain" description="AAA" evidence="1">
    <location>
        <begin position="14"/>
        <end position="180"/>
    </location>
</feature>
<gene>
    <name evidence="2" type="ORF">KAM382_23670</name>
</gene>
<organism evidence="2 3">
    <name type="scientific">Aeromonas caviae</name>
    <name type="common">Aeromonas punctata</name>
    <dbReference type="NCBI Taxonomy" id="648"/>
    <lineage>
        <taxon>Bacteria</taxon>
        <taxon>Pseudomonadati</taxon>
        <taxon>Pseudomonadota</taxon>
        <taxon>Gammaproteobacteria</taxon>
        <taxon>Aeromonadales</taxon>
        <taxon>Aeromonadaceae</taxon>
        <taxon>Aeromonas</taxon>
    </lineage>
</organism>
<protein>
    <recommendedName>
        <fullName evidence="1">AAA domain-containing protein</fullName>
    </recommendedName>
</protein>
<dbReference type="Gene3D" id="3.40.50.300">
    <property type="entry name" value="P-loop containing nucleotide triphosphate hydrolases"/>
    <property type="match status" value="1"/>
</dbReference>
<proteinExistence type="predicted"/>
<dbReference type="InterPro" id="IPR027417">
    <property type="entry name" value="P-loop_NTPase"/>
</dbReference>
<dbReference type="AlphaFoldDB" id="A0ABD0B8A7"/>
<dbReference type="PANTHER" id="PTHR13696:SF99">
    <property type="entry name" value="COBYRINIC ACID AC-DIAMIDE SYNTHASE"/>
    <property type="match status" value="1"/>
</dbReference>
<reference evidence="2 3" key="1">
    <citation type="submission" date="2021-07" db="EMBL/GenBank/DDBJ databases">
        <title>Draft genome sequence of carbapenem-resistant Aeromonas spp. in Japan.</title>
        <authorList>
            <person name="Maehana S."/>
            <person name="Suzuki M."/>
            <person name="Kitasato H."/>
        </authorList>
    </citation>
    <scope>NUCLEOTIDE SEQUENCE [LARGE SCALE GENOMIC DNA]</scope>
    <source>
        <strain evidence="2 3">KAM382</strain>
    </source>
</reference>
<dbReference type="Pfam" id="PF13614">
    <property type="entry name" value="AAA_31"/>
    <property type="match status" value="1"/>
</dbReference>
<dbReference type="CDD" id="cd02042">
    <property type="entry name" value="ParAB_family"/>
    <property type="match status" value="1"/>
</dbReference>
<dbReference type="InterPro" id="IPR050678">
    <property type="entry name" value="DNA_Partitioning_ATPase"/>
</dbReference>
<dbReference type="EMBL" id="BPOP01000022">
    <property type="protein sequence ID" value="GJB92306.1"/>
    <property type="molecule type" value="Genomic_DNA"/>
</dbReference>